<reference evidence="2" key="2">
    <citation type="submission" date="2018-05" db="EMBL/GenBank/DDBJ databases">
        <title>OpunRS2 (Oryza punctata Reference Sequence Version 2).</title>
        <authorList>
            <person name="Zhang J."/>
            <person name="Kudrna D."/>
            <person name="Lee S."/>
            <person name="Talag J."/>
            <person name="Welchert J."/>
            <person name="Wing R.A."/>
        </authorList>
    </citation>
    <scope>NUCLEOTIDE SEQUENCE [LARGE SCALE GENOMIC DNA]</scope>
</reference>
<dbReference type="Proteomes" id="UP000026962">
    <property type="component" value="Chromosome 12"/>
</dbReference>
<dbReference type="Gramene" id="OPUNC12G06540.1">
    <property type="protein sequence ID" value="OPUNC12G06540.1"/>
    <property type="gene ID" value="OPUNC12G06540"/>
</dbReference>
<evidence type="ECO:0000313" key="2">
    <source>
        <dbReference type="EnsemblPlants" id="OPUNC12G06540.1"/>
    </source>
</evidence>
<name>A0A0E0MKY6_ORYPU</name>
<evidence type="ECO:0000313" key="3">
    <source>
        <dbReference type="Proteomes" id="UP000026962"/>
    </source>
</evidence>
<feature type="compositionally biased region" description="Basic and acidic residues" evidence="1">
    <location>
        <begin position="90"/>
        <end position="124"/>
    </location>
</feature>
<evidence type="ECO:0000256" key="1">
    <source>
        <dbReference type="SAM" id="MobiDB-lite"/>
    </source>
</evidence>
<reference evidence="2" key="1">
    <citation type="submission" date="2015-04" db="UniProtKB">
        <authorList>
            <consortium name="EnsemblPlants"/>
        </authorList>
    </citation>
    <scope>IDENTIFICATION</scope>
</reference>
<feature type="region of interest" description="Disordered" evidence="1">
    <location>
        <begin position="1"/>
        <end position="136"/>
    </location>
</feature>
<keyword evidence="3" id="KW-1185">Reference proteome</keyword>
<proteinExistence type="predicted"/>
<accession>A0A0E0MKY6</accession>
<dbReference type="EnsemblPlants" id="OPUNC12G06540.1">
    <property type="protein sequence ID" value="OPUNC12G06540.1"/>
    <property type="gene ID" value="OPUNC12G06540"/>
</dbReference>
<dbReference type="HOGENOM" id="CLU_1878784_0_0_1"/>
<sequence>MVADPRATTASRGTMAVVVKVEAPSSSPSDNGGGGGEGPGHKGTRKQRKSTRVLTGGREGAREQAMAGEWEHASGGQAEGSMQAAASEQEGARERAMTGGRERASASKWKGTREQRMTICDRQRSSAANGRWAEEQ</sequence>
<protein>
    <submittedName>
        <fullName evidence="2">Uncharacterized protein</fullName>
    </submittedName>
</protein>
<organism evidence="2">
    <name type="scientific">Oryza punctata</name>
    <name type="common">Red rice</name>
    <dbReference type="NCBI Taxonomy" id="4537"/>
    <lineage>
        <taxon>Eukaryota</taxon>
        <taxon>Viridiplantae</taxon>
        <taxon>Streptophyta</taxon>
        <taxon>Embryophyta</taxon>
        <taxon>Tracheophyta</taxon>
        <taxon>Spermatophyta</taxon>
        <taxon>Magnoliopsida</taxon>
        <taxon>Liliopsida</taxon>
        <taxon>Poales</taxon>
        <taxon>Poaceae</taxon>
        <taxon>BOP clade</taxon>
        <taxon>Oryzoideae</taxon>
        <taxon>Oryzeae</taxon>
        <taxon>Oryzinae</taxon>
        <taxon>Oryza</taxon>
    </lineage>
</organism>
<dbReference type="AlphaFoldDB" id="A0A0E0MKY6"/>
<feature type="compositionally biased region" description="Basic residues" evidence="1">
    <location>
        <begin position="42"/>
        <end position="51"/>
    </location>
</feature>